<evidence type="ECO:0000313" key="5">
    <source>
        <dbReference type="Proteomes" id="UP000184267"/>
    </source>
</evidence>
<dbReference type="GO" id="GO:0004523">
    <property type="term" value="F:RNA-DNA hybrid ribonuclease activity"/>
    <property type="evidence" value="ECO:0007669"/>
    <property type="project" value="InterPro"/>
</dbReference>
<protein>
    <submittedName>
        <fullName evidence="4">LINE-1 retrotransposable element ORF2 protein</fullName>
    </submittedName>
</protein>
<accession>A0A1M2VI85</accession>
<dbReference type="PROSITE" id="PS50879">
    <property type="entry name" value="RNASE_H_1"/>
    <property type="match status" value="1"/>
</dbReference>
<dbReference type="Pfam" id="PF00078">
    <property type="entry name" value="RVT_1"/>
    <property type="match status" value="1"/>
</dbReference>
<dbReference type="Proteomes" id="UP000184267">
    <property type="component" value="Unassembled WGS sequence"/>
</dbReference>
<dbReference type="InterPro" id="IPR036397">
    <property type="entry name" value="RNaseH_sf"/>
</dbReference>
<organism evidence="4 5">
    <name type="scientific">Trametes pubescens</name>
    <name type="common">White-rot fungus</name>
    <dbReference type="NCBI Taxonomy" id="154538"/>
    <lineage>
        <taxon>Eukaryota</taxon>
        <taxon>Fungi</taxon>
        <taxon>Dikarya</taxon>
        <taxon>Basidiomycota</taxon>
        <taxon>Agaricomycotina</taxon>
        <taxon>Agaricomycetes</taxon>
        <taxon>Polyporales</taxon>
        <taxon>Polyporaceae</taxon>
        <taxon>Trametes</taxon>
    </lineage>
</organism>
<feature type="region of interest" description="Disordered" evidence="1">
    <location>
        <begin position="25"/>
        <end position="78"/>
    </location>
</feature>
<dbReference type="GO" id="GO:0003676">
    <property type="term" value="F:nucleic acid binding"/>
    <property type="evidence" value="ECO:0007669"/>
    <property type="project" value="InterPro"/>
</dbReference>
<dbReference type="InterPro" id="IPR036691">
    <property type="entry name" value="Endo/exonu/phosph_ase_sf"/>
</dbReference>
<dbReference type="CDD" id="cd09280">
    <property type="entry name" value="RNase_HI_eukaryote_like"/>
    <property type="match status" value="1"/>
</dbReference>
<proteinExistence type="predicted"/>
<dbReference type="SUPFAM" id="SSF56219">
    <property type="entry name" value="DNase I-like"/>
    <property type="match status" value="1"/>
</dbReference>
<dbReference type="InterPro" id="IPR012337">
    <property type="entry name" value="RNaseH-like_sf"/>
</dbReference>
<dbReference type="InterPro" id="IPR002156">
    <property type="entry name" value="RNaseH_domain"/>
</dbReference>
<comment type="caution">
    <text evidence="4">The sequence shown here is derived from an EMBL/GenBank/DDBJ whole genome shotgun (WGS) entry which is preliminary data.</text>
</comment>
<name>A0A1M2VI85_TRAPU</name>
<evidence type="ECO:0000313" key="4">
    <source>
        <dbReference type="EMBL" id="OJT07292.1"/>
    </source>
</evidence>
<dbReference type="CDD" id="cd01650">
    <property type="entry name" value="RT_nLTR_like"/>
    <property type="match status" value="1"/>
</dbReference>
<evidence type="ECO:0000256" key="1">
    <source>
        <dbReference type="SAM" id="MobiDB-lite"/>
    </source>
</evidence>
<dbReference type="PANTHER" id="PTHR19446">
    <property type="entry name" value="REVERSE TRANSCRIPTASES"/>
    <property type="match status" value="1"/>
</dbReference>
<dbReference type="STRING" id="154538.A0A1M2VI85"/>
<dbReference type="OrthoDB" id="2799478at2759"/>
<sequence length="1691" mass="187484">MVVPPNYNTTHGEYVRGNNEWRLHGAGGAGAVPPRPGLDESAEENGGRTLSQEAGERNANQAEEGRQEQRNRRKNRTKARIRVATLNMRGYGAVGDDGVSERWMFINQLARDEKIGLLALQETHLTSERVGVLNDLFGRHLRIYHSESVNHATGAGGVAFAVNKRLIDPEKCVVTEVQEGRALAIKFPWSTGRELCVVNVYGPNSSVENANFWKQIKTHCPVDVDILLGDFNVVEEGIDRIPVREETGSALIALQELLTNLRVEDGWRAQNPHDKAFTYMQKATGSQSRLDRIYVANALHQEADEWCIKESGLPTDHKLAMVSLANRNAPFMGRGRWSMPAHLLTDPQMVTTMRELGKKLVAEIAGCGPRSMEKNPQISYHKFKLALTSAARDRAKEKIPKLQKRLENLRRDLKDTLNPPEPTTSDAVDPTGVQRHAAILQERVDDLEVKLFVHRRRTVASKHWVQSETMSKYWTRPNVAPLPSIVIPELRRSDCVESGYTSNTKQMAEVARAHYDGLQDCDPLEQGEMHEEYIADALEPADARLQNEQKAHLAEKIAREEVAGAIRAAATNKAPGLDGLPSEVWKTYAKWHDADVKKGRPAVDVTLALTAVFNDIAVYGLTETSKFTEGWICPIYKKKDTREIVNYRPITLLNSDYKLMTKTLANRLAEHAPSMIHPDQAGFVPGRRIFDHIQLSKLIIAYTEAEELNGAIVALDQEKAYDRINHEYLWATLRHMNFPERLINTVKHLYERAESCVMVNGVKSSPFKIRRGVRQGDPMSCLLFDFAIEPLACALRKSSLRGILIPGDVERLISTLFADDTTVFLGEGDDYEDALAPTEVWCRASRARFNLEKTEVIPVGTQEYRASVTASRKLYPEAVPIPPNVHIVRDGEAVRSLGAWIGNNVDDANPWGKLVKTMGKNMDGWAKGKPTLLGRKLAVDLEIGGRTQFLAKAQGMPKAVEGSITRMIANFMWNGDKHPRVSRDTLYAKAEDGGLNVLNVAARNDAIDIMRLKDYLNMSETRPRWALVADLILAKAVASSSSSTSPEARLNTFLQKWEVSTRRSKKLPPDLRRMVLVAKKYGVCCDVRVASQSLKSAMPVWHHVGEEPGRSAANTAAGRCLREKHGVKTVAQAELVAWRLRPEDPDHLPRQNCECDACGNDRDVVGCSNPHRCASAAVRLVERLRPMWNPAQHGAVDGLSLTQTRRDANVEARANDERIIFEPSIMQGGALALVFRAFTNPERATVVAALRPPRPFSVISEEVEVYTDGSCMHNGMAGAAAGSGVWFGTGDLRNEGSRVPYDAQSNQTGEIYAVTMAARAVAPFAPLHLVSDSKYVVDGLTAYLPAWERRGWIGVANAEAFCDAVATLRARSALTTLRWVKGHSDVLGNEGADKLAKAGANMHPLFRPMYLPQFKFLRNGAALAGLSQSLAYAGVKRAVPAQTRKQTQRNLDALGEALQAMCGSRPLAGSVWTKLRKDPVSKTVRDFMWKALHGAHRVGLYWKHIPGYEARAVCGVCEVEDSMAHILTECCAPGQSLIWCVAKALLRTKGVPMPAVSLGMAMGAHMFVVSKENGDVEAGKSRAAQIILTEAVHMIWALRCERVIGWEATPERRHSEREILNRFGGKLNKRVQMDQGATNVRVHKKKALGRVKVLSTWRGLLRAESEIPEDWLHLTGILVGIPSLAELRDMG</sequence>
<dbReference type="InterPro" id="IPR000477">
    <property type="entry name" value="RT_dom"/>
</dbReference>
<dbReference type="Pfam" id="PF00075">
    <property type="entry name" value="RNase_H"/>
    <property type="match status" value="1"/>
</dbReference>
<evidence type="ECO:0000259" key="2">
    <source>
        <dbReference type="PROSITE" id="PS50878"/>
    </source>
</evidence>
<dbReference type="Gene3D" id="3.60.10.10">
    <property type="entry name" value="Endonuclease/exonuclease/phosphatase"/>
    <property type="match status" value="1"/>
</dbReference>
<keyword evidence="5" id="KW-1185">Reference proteome</keyword>
<feature type="domain" description="RNase H type-1" evidence="3">
    <location>
        <begin position="1259"/>
        <end position="1401"/>
    </location>
</feature>
<dbReference type="Gene3D" id="3.30.420.10">
    <property type="entry name" value="Ribonuclease H-like superfamily/Ribonuclease H"/>
    <property type="match status" value="1"/>
</dbReference>
<evidence type="ECO:0000259" key="3">
    <source>
        <dbReference type="PROSITE" id="PS50879"/>
    </source>
</evidence>
<reference evidence="4 5" key="1">
    <citation type="submission" date="2016-10" db="EMBL/GenBank/DDBJ databases">
        <title>Genome sequence of the basidiomycete white-rot fungus Trametes pubescens.</title>
        <authorList>
            <person name="Makela M.R."/>
            <person name="Granchi Z."/>
            <person name="Peng M."/>
            <person name="De Vries R.P."/>
            <person name="Grigoriev I."/>
            <person name="Riley R."/>
            <person name="Hilden K."/>
        </authorList>
    </citation>
    <scope>NUCLEOTIDE SEQUENCE [LARGE SCALE GENOMIC DNA]</scope>
    <source>
        <strain evidence="4 5">FBCC735</strain>
    </source>
</reference>
<dbReference type="EMBL" id="MNAD01001197">
    <property type="protein sequence ID" value="OJT07292.1"/>
    <property type="molecule type" value="Genomic_DNA"/>
</dbReference>
<dbReference type="SUPFAM" id="SSF53098">
    <property type="entry name" value="Ribonuclease H-like"/>
    <property type="match status" value="1"/>
</dbReference>
<dbReference type="PROSITE" id="PS50878">
    <property type="entry name" value="RT_POL"/>
    <property type="match status" value="1"/>
</dbReference>
<feature type="domain" description="Reverse transcriptase" evidence="2">
    <location>
        <begin position="616"/>
        <end position="905"/>
    </location>
</feature>
<gene>
    <name evidence="4" type="ORF">TRAPUB_1852</name>
</gene>